<evidence type="ECO:0000256" key="2">
    <source>
        <dbReference type="SAM" id="MobiDB-lite"/>
    </source>
</evidence>
<feature type="coiled-coil region" evidence="1">
    <location>
        <begin position="135"/>
        <end position="162"/>
    </location>
</feature>
<gene>
    <name evidence="3" type="ORF">L201_007230</name>
</gene>
<dbReference type="AlphaFoldDB" id="A0AAX4K3I2"/>
<feature type="region of interest" description="Disordered" evidence="2">
    <location>
        <begin position="1"/>
        <end position="71"/>
    </location>
</feature>
<proteinExistence type="predicted"/>
<sequence length="287" mass="32174">MSSSSSMNASKVATTSNGDSQMLYTPPAKPSLKGRNGDGGDSIFLPPPAVELSGPTSASSTSSTSQRQSLKDKLHQIIKNEYVPEKAGHFFNIIERAPTFPTNQALATTSASQQWEFRQDHNQISRDFLESELENSALRLDVSTFEEQIKTLETELSNQIEISNRFKSRISTLENTNSVLSQLNEESIDKSNENWMIMNDLRHQQTLQSADIHKLKSQLKAQRSALNTYGNESFKDGIELTQLSNSLYSARKEIDAGRRLIKDLGGEVRYFRGESSREQFGHTVHLR</sequence>
<evidence type="ECO:0000313" key="3">
    <source>
        <dbReference type="EMBL" id="WWC92276.1"/>
    </source>
</evidence>
<name>A0AAX4K3I2_9TREE</name>
<organism evidence="3 4">
    <name type="scientific">Kwoniella dendrophila CBS 6074</name>
    <dbReference type="NCBI Taxonomy" id="1295534"/>
    <lineage>
        <taxon>Eukaryota</taxon>
        <taxon>Fungi</taxon>
        <taxon>Dikarya</taxon>
        <taxon>Basidiomycota</taxon>
        <taxon>Agaricomycotina</taxon>
        <taxon>Tremellomycetes</taxon>
        <taxon>Tremellales</taxon>
        <taxon>Cryptococcaceae</taxon>
        <taxon>Kwoniella</taxon>
    </lineage>
</organism>
<keyword evidence="1" id="KW-0175">Coiled coil</keyword>
<reference evidence="3 4" key="1">
    <citation type="submission" date="2024-01" db="EMBL/GenBank/DDBJ databases">
        <title>Comparative genomics of Cryptococcus and Kwoniella reveals pathogenesis evolution and contrasting modes of karyotype evolution via chromosome fusion or intercentromeric recombination.</title>
        <authorList>
            <person name="Coelho M.A."/>
            <person name="David-Palma M."/>
            <person name="Shea T."/>
            <person name="Bowers K."/>
            <person name="McGinley-Smith S."/>
            <person name="Mohammad A.W."/>
            <person name="Gnirke A."/>
            <person name="Yurkov A.M."/>
            <person name="Nowrousian M."/>
            <person name="Sun S."/>
            <person name="Cuomo C.A."/>
            <person name="Heitman J."/>
        </authorList>
    </citation>
    <scope>NUCLEOTIDE SEQUENCE [LARGE SCALE GENOMIC DNA]</scope>
    <source>
        <strain evidence="3 4">CBS 6074</strain>
    </source>
</reference>
<accession>A0AAX4K3I2</accession>
<dbReference type="GeneID" id="91097899"/>
<evidence type="ECO:0000256" key="1">
    <source>
        <dbReference type="SAM" id="Coils"/>
    </source>
</evidence>
<dbReference type="Proteomes" id="UP001355207">
    <property type="component" value="Chromosome 10"/>
</dbReference>
<keyword evidence="4" id="KW-1185">Reference proteome</keyword>
<evidence type="ECO:0008006" key="5">
    <source>
        <dbReference type="Google" id="ProtNLM"/>
    </source>
</evidence>
<feature type="compositionally biased region" description="Polar residues" evidence="2">
    <location>
        <begin position="8"/>
        <end position="23"/>
    </location>
</feature>
<dbReference type="RefSeq" id="XP_066079038.1">
    <property type="nucleotide sequence ID" value="XM_066222941.1"/>
</dbReference>
<protein>
    <recommendedName>
        <fullName evidence="5">VPS37 C-terminal domain-containing protein</fullName>
    </recommendedName>
</protein>
<evidence type="ECO:0000313" key="4">
    <source>
        <dbReference type="Proteomes" id="UP001355207"/>
    </source>
</evidence>
<dbReference type="EMBL" id="CP144107">
    <property type="protein sequence ID" value="WWC92276.1"/>
    <property type="molecule type" value="Genomic_DNA"/>
</dbReference>
<feature type="compositionally biased region" description="Low complexity" evidence="2">
    <location>
        <begin position="56"/>
        <end position="65"/>
    </location>
</feature>